<protein>
    <recommendedName>
        <fullName evidence="3">AAA domain-containing protein</fullName>
    </recommendedName>
</protein>
<gene>
    <name evidence="1" type="ORF">J2Z49_002628</name>
</gene>
<evidence type="ECO:0000313" key="2">
    <source>
        <dbReference type="Proteomes" id="UP001225644"/>
    </source>
</evidence>
<evidence type="ECO:0000313" key="1">
    <source>
        <dbReference type="EMBL" id="MDQ0287500.1"/>
    </source>
</evidence>
<evidence type="ECO:0008006" key="3">
    <source>
        <dbReference type="Google" id="ProtNLM"/>
    </source>
</evidence>
<accession>A0ABU0B5E5</accession>
<dbReference type="Gene3D" id="3.40.50.300">
    <property type="entry name" value="P-loop containing nucleotide triphosphate hydrolases"/>
    <property type="match status" value="1"/>
</dbReference>
<proteinExistence type="predicted"/>
<dbReference type="EMBL" id="JAUSUX010000028">
    <property type="protein sequence ID" value="MDQ0287500.1"/>
    <property type="molecule type" value="Genomic_DNA"/>
</dbReference>
<dbReference type="SUPFAM" id="SSF52540">
    <property type="entry name" value="P-loop containing nucleoside triphosphate hydrolases"/>
    <property type="match status" value="1"/>
</dbReference>
<comment type="caution">
    <text evidence="1">The sequence shown here is derived from an EMBL/GenBank/DDBJ whole genome shotgun (WGS) entry which is preliminary data.</text>
</comment>
<organism evidence="1 2">
    <name type="scientific">Desulfofundulus luciae</name>
    <dbReference type="NCBI Taxonomy" id="74702"/>
    <lineage>
        <taxon>Bacteria</taxon>
        <taxon>Bacillati</taxon>
        <taxon>Bacillota</taxon>
        <taxon>Clostridia</taxon>
        <taxon>Eubacteriales</taxon>
        <taxon>Peptococcaceae</taxon>
        <taxon>Desulfofundulus</taxon>
    </lineage>
</organism>
<name>A0ABU0B5E5_9FIRM</name>
<keyword evidence="2" id="KW-1185">Reference proteome</keyword>
<dbReference type="Proteomes" id="UP001225644">
    <property type="component" value="Unassembled WGS sequence"/>
</dbReference>
<reference evidence="1 2" key="1">
    <citation type="submission" date="2023-07" db="EMBL/GenBank/DDBJ databases">
        <title>Genomic Encyclopedia of Type Strains, Phase IV (KMG-IV): sequencing the most valuable type-strain genomes for metagenomic binning, comparative biology and taxonomic classification.</title>
        <authorList>
            <person name="Goeker M."/>
        </authorList>
    </citation>
    <scope>NUCLEOTIDE SEQUENCE [LARGE SCALE GENOMIC DNA]</scope>
    <source>
        <strain evidence="1 2">DSM 12396</strain>
    </source>
</reference>
<dbReference type="InterPro" id="IPR027417">
    <property type="entry name" value="P-loop_NTPase"/>
</dbReference>
<sequence length="293" mass="31935">MDIEKVRRMAEYLDEEAVAAALGVPVGAVREILAGRVEVKDDVKGTLVQVASSSYRQRVVSVWRAKGGAGCTAVAVHLAYVLAEVMTVLFVDMDFSVGGSDATLYLGLPDSPDMETFTRKGLESAVVQVEPGLWALRPPAFPGSFQFGSEDVTRLVVEARKSFDAVVFDLPNRDDGYVAEAVNCSNAVVMVTLGFPGELVRAAARCGNLKKDVLLVANGYKCGPEVLERFKDLAGVVELPEERGLEERMYSGVFTGRGAFYDGIGRVRDVLFRPRDGGLFRRVTEFFAKGRFF</sequence>
<dbReference type="RefSeq" id="WP_307403343.1">
    <property type="nucleotide sequence ID" value="NZ_JAUSUX010000028.1"/>
</dbReference>